<keyword evidence="6" id="KW-1185">Reference proteome</keyword>
<proteinExistence type="predicted"/>
<evidence type="ECO:0000256" key="3">
    <source>
        <dbReference type="SAM" id="SignalP"/>
    </source>
</evidence>
<evidence type="ECO:0000313" key="6">
    <source>
        <dbReference type="Proteomes" id="UP001209701"/>
    </source>
</evidence>
<sequence>MFLSRSLTAMAATALLMWVAAPLAQAQSQAAGDLNLGLSKALAGSQTPAIAAMELRDGKIARQAVAGLRRNDGKELAQLDGAWLIGSNGKPITAALLAKLVDRGVLSWDAPLDSLLPDLSEQMNPQYRKVTLVELLSHRAGLPENFSDEKFFDAFHSDARPLTEQRLAYISRALSEAPVAAPASKVSYSNTGFIIAAAIAERATHSSYEELMQREVFGPLGMKQVAYGPTQAGQNSGHTQGKPVSKASDSNPLMFAPAGNMNMPMRDWASFCLDQLAARQGAGKLLSPASYRLMQSALAADAGAVGWGVQASLAGRKGPVLLHGGSDGNWFALVALFPESGRGVLVAANAGPDMGADKAVQEVLLSLLPD</sequence>
<dbReference type="SUPFAM" id="SSF56601">
    <property type="entry name" value="beta-lactamase/transpeptidase-like"/>
    <property type="match status" value="1"/>
</dbReference>
<evidence type="ECO:0000259" key="4">
    <source>
        <dbReference type="Pfam" id="PF00144"/>
    </source>
</evidence>
<dbReference type="InterPro" id="IPR001466">
    <property type="entry name" value="Beta-lactam-related"/>
</dbReference>
<reference evidence="5 6" key="1">
    <citation type="submission" date="2021-11" db="EMBL/GenBank/DDBJ databases">
        <authorList>
            <person name="Liang Q."/>
            <person name="Mou H."/>
            <person name="Liu Z."/>
        </authorList>
    </citation>
    <scope>NUCLEOTIDE SEQUENCE [LARGE SCALE GENOMIC DNA]</scope>
    <source>
        <strain evidence="5 6">CHU3</strain>
    </source>
</reference>
<dbReference type="Pfam" id="PF00144">
    <property type="entry name" value="Beta-lactamase"/>
    <property type="match status" value="1"/>
</dbReference>
<dbReference type="PANTHER" id="PTHR46825">
    <property type="entry name" value="D-ALANYL-D-ALANINE-CARBOXYPEPTIDASE/ENDOPEPTIDASE AMPH"/>
    <property type="match status" value="1"/>
</dbReference>
<comment type="caution">
    <text evidence="5">The sequence shown here is derived from an EMBL/GenBank/DDBJ whole genome shotgun (WGS) entry which is preliminary data.</text>
</comment>
<feature type="signal peptide" evidence="3">
    <location>
        <begin position="1"/>
        <end position="26"/>
    </location>
</feature>
<organism evidence="5 6">
    <name type="scientific">Roseateles oligotrophus</name>
    <dbReference type="NCBI Taxonomy" id="1769250"/>
    <lineage>
        <taxon>Bacteria</taxon>
        <taxon>Pseudomonadati</taxon>
        <taxon>Pseudomonadota</taxon>
        <taxon>Betaproteobacteria</taxon>
        <taxon>Burkholderiales</taxon>
        <taxon>Sphaerotilaceae</taxon>
        <taxon>Roseateles</taxon>
    </lineage>
</organism>
<dbReference type="EMBL" id="JAJIRN010000004">
    <property type="protein sequence ID" value="MCV2368639.1"/>
    <property type="molecule type" value="Genomic_DNA"/>
</dbReference>
<dbReference type="Proteomes" id="UP001209701">
    <property type="component" value="Unassembled WGS sequence"/>
</dbReference>
<dbReference type="PANTHER" id="PTHR46825:SF11">
    <property type="entry name" value="PENICILLIN-BINDING PROTEIN 4"/>
    <property type="match status" value="1"/>
</dbReference>
<feature type="chain" id="PRO_5046625203" evidence="3">
    <location>
        <begin position="27"/>
        <end position="370"/>
    </location>
</feature>
<evidence type="ECO:0000313" key="5">
    <source>
        <dbReference type="EMBL" id="MCV2368639.1"/>
    </source>
</evidence>
<keyword evidence="3" id="KW-0732">Signal</keyword>
<protein>
    <submittedName>
        <fullName evidence="5">Beta-lactamase family protein</fullName>
    </submittedName>
</protein>
<dbReference type="InterPro" id="IPR012338">
    <property type="entry name" value="Beta-lactam/transpept-like"/>
</dbReference>
<dbReference type="InterPro" id="IPR050491">
    <property type="entry name" value="AmpC-like"/>
</dbReference>
<name>A0ABT2YF10_9BURK</name>
<keyword evidence="2" id="KW-0472">Membrane</keyword>
<evidence type="ECO:0000256" key="1">
    <source>
        <dbReference type="ARBA" id="ARBA00004370"/>
    </source>
</evidence>
<evidence type="ECO:0000256" key="2">
    <source>
        <dbReference type="ARBA" id="ARBA00023136"/>
    </source>
</evidence>
<comment type="subcellular location">
    <subcellularLocation>
        <location evidence="1">Membrane</location>
    </subcellularLocation>
</comment>
<gene>
    <name evidence="5" type="ORF">LNV07_11115</name>
</gene>
<dbReference type="Gene3D" id="3.40.710.10">
    <property type="entry name" value="DD-peptidase/beta-lactamase superfamily"/>
    <property type="match status" value="1"/>
</dbReference>
<dbReference type="RefSeq" id="WP_263571226.1">
    <property type="nucleotide sequence ID" value="NZ_JAJIRN010000004.1"/>
</dbReference>
<feature type="domain" description="Beta-lactamase-related" evidence="4">
    <location>
        <begin position="43"/>
        <end position="356"/>
    </location>
</feature>
<accession>A0ABT2YF10</accession>